<evidence type="ECO:0000313" key="1">
    <source>
        <dbReference type="EMBL" id="CAB3736781.1"/>
    </source>
</evidence>
<dbReference type="EMBL" id="CADIJM010000024">
    <property type="protein sequence ID" value="CAB3736781.1"/>
    <property type="molecule type" value="Genomic_DNA"/>
</dbReference>
<dbReference type="Proteomes" id="UP000494214">
    <property type="component" value="Unassembled WGS sequence"/>
</dbReference>
<keyword evidence="2" id="KW-1185">Reference proteome</keyword>
<sequence length="62" mass="6786">MPFPFINQLVTSLHQIAEKHLSPKGAALPALQSNYNAQSVVPKAATPLIDDPWTPDNYHYAG</sequence>
<protein>
    <submittedName>
        <fullName evidence="1">Uncharacterized protein</fullName>
    </submittedName>
</protein>
<organism evidence="1 2">
    <name type="scientific">Achromobacter animicus</name>
    <dbReference type="NCBI Taxonomy" id="1389935"/>
    <lineage>
        <taxon>Bacteria</taxon>
        <taxon>Pseudomonadati</taxon>
        <taxon>Pseudomonadota</taxon>
        <taxon>Betaproteobacteria</taxon>
        <taxon>Burkholderiales</taxon>
        <taxon>Alcaligenaceae</taxon>
        <taxon>Achromobacter</taxon>
    </lineage>
</organism>
<accession>A0A6S7AVM6</accession>
<proteinExistence type="predicted"/>
<evidence type="ECO:0000313" key="2">
    <source>
        <dbReference type="Proteomes" id="UP000494214"/>
    </source>
</evidence>
<name>A0A6S7AVM6_9BURK</name>
<gene>
    <name evidence="1" type="ORF">LMG26690_05330</name>
</gene>
<dbReference type="AlphaFoldDB" id="A0A6S7AVM6"/>
<dbReference type="RefSeq" id="WP_175126117.1">
    <property type="nucleotide sequence ID" value="NZ_CADIJM010000024.1"/>
</dbReference>
<reference evidence="1 2" key="1">
    <citation type="submission" date="2020-04" db="EMBL/GenBank/DDBJ databases">
        <authorList>
            <person name="De Canck E."/>
        </authorList>
    </citation>
    <scope>NUCLEOTIDE SEQUENCE [LARGE SCALE GENOMIC DNA]</scope>
    <source>
        <strain evidence="1 2">LMG 26690</strain>
    </source>
</reference>